<dbReference type="GO" id="GO:0016874">
    <property type="term" value="F:ligase activity"/>
    <property type="evidence" value="ECO:0007669"/>
    <property type="project" value="UniProtKB-KW"/>
</dbReference>
<comment type="caution">
    <text evidence="21">The sequence shown here is derived from an EMBL/GenBank/DDBJ whole genome shotgun (WGS) entry which is preliminary data.</text>
</comment>
<evidence type="ECO:0000256" key="6">
    <source>
        <dbReference type="ARBA" id="ARBA00012483"/>
    </source>
</evidence>
<evidence type="ECO:0000256" key="8">
    <source>
        <dbReference type="ARBA" id="ARBA00022707"/>
    </source>
</evidence>
<evidence type="ECO:0000256" key="1">
    <source>
        <dbReference type="ARBA" id="ARBA00000900"/>
    </source>
</evidence>
<dbReference type="InterPro" id="IPR017455">
    <property type="entry name" value="Znf_FYVE-rel"/>
</dbReference>
<dbReference type="Pfam" id="PF01363">
    <property type="entry name" value="FYVE"/>
    <property type="match status" value="1"/>
</dbReference>
<dbReference type="PROSITE" id="PS50089">
    <property type="entry name" value="ZF_RING_2"/>
    <property type="match status" value="1"/>
</dbReference>
<dbReference type="PROSITE" id="PS50178">
    <property type="entry name" value="ZF_FYVE"/>
    <property type="match status" value="1"/>
</dbReference>
<keyword evidence="15" id="KW-0458">Lysosome</keyword>
<gene>
    <name evidence="21" type="ORF">DAKH74_006670</name>
</gene>
<dbReference type="GO" id="GO:0005768">
    <property type="term" value="C:endosome"/>
    <property type="evidence" value="ECO:0007669"/>
    <property type="project" value="UniProtKB-SubCell"/>
</dbReference>
<evidence type="ECO:0000256" key="7">
    <source>
        <dbReference type="ARBA" id="ARBA00022679"/>
    </source>
</evidence>
<keyword evidence="11 17" id="KW-0863">Zinc-finger</keyword>
<accession>A0AAV5RSA8</accession>
<feature type="domain" description="RING-type" evidence="19">
    <location>
        <begin position="268"/>
        <end position="325"/>
    </location>
</feature>
<comment type="pathway">
    <text evidence="5">Protein modification; protein ubiquitination.</text>
</comment>
<keyword evidence="8" id="KW-0519">Myristate</keyword>
<keyword evidence="13" id="KW-0862">Zinc</keyword>
<dbReference type="Gene3D" id="3.30.40.10">
    <property type="entry name" value="Zinc/RING finger domain, C3HC4 (zinc finger)"/>
    <property type="match status" value="2"/>
</dbReference>
<dbReference type="Pfam" id="PF13639">
    <property type="entry name" value="zf-RING_2"/>
    <property type="match status" value="1"/>
</dbReference>
<name>A0AAV5RSA8_MAUHU</name>
<evidence type="ECO:0000256" key="2">
    <source>
        <dbReference type="ARBA" id="ARBA00004170"/>
    </source>
</evidence>
<dbReference type="GO" id="GO:0061630">
    <property type="term" value="F:ubiquitin protein ligase activity"/>
    <property type="evidence" value="ECO:0007669"/>
    <property type="project" value="UniProtKB-EC"/>
</dbReference>
<dbReference type="SMART" id="SM00184">
    <property type="entry name" value="RING"/>
    <property type="match status" value="1"/>
</dbReference>
<organism evidence="21 22">
    <name type="scientific">Maudiozyma humilis</name>
    <name type="common">Sour dough yeast</name>
    <name type="synonym">Kazachstania humilis</name>
    <dbReference type="NCBI Taxonomy" id="51915"/>
    <lineage>
        <taxon>Eukaryota</taxon>
        <taxon>Fungi</taxon>
        <taxon>Dikarya</taxon>
        <taxon>Ascomycota</taxon>
        <taxon>Saccharomycotina</taxon>
        <taxon>Saccharomycetes</taxon>
        <taxon>Saccharomycetales</taxon>
        <taxon>Saccharomycetaceae</taxon>
        <taxon>Maudiozyma</taxon>
    </lineage>
</organism>
<comment type="subcellular location">
    <subcellularLocation>
        <location evidence="3">Endosome</location>
    </subcellularLocation>
    <subcellularLocation>
        <location evidence="4">Lysosome</location>
    </subcellularLocation>
    <subcellularLocation>
        <location evidence="2">Membrane</location>
        <topology evidence="2">Peripheral membrane protein</topology>
    </subcellularLocation>
</comment>
<dbReference type="GO" id="GO:0008270">
    <property type="term" value="F:zinc ion binding"/>
    <property type="evidence" value="ECO:0007669"/>
    <property type="project" value="UniProtKB-KW"/>
</dbReference>
<dbReference type="InterPro" id="IPR001841">
    <property type="entry name" value="Znf_RING"/>
</dbReference>
<evidence type="ECO:0000256" key="9">
    <source>
        <dbReference type="ARBA" id="ARBA00022723"/>
    </source>
</evidence>
<dbReference type="GO" id="GO:0043161">
    <property type="term" value="P:proteasome-mediated ubiquitin-dependent protein catabolic process"/>
    <property type="evidence" value="ECO:0007669"/>
    <property type="project" value="TreeGrafter"/>
</dbReference>
<dbReference type="SUPFAM" id="SSF57903">
    <property type="entry name" value="FYVE/PHD zinc finger"/>
    <property type="match status" value="1"/>
</dbReference>
<dbReference type="Proteomes" id="UP001377567">
    <property type="component" value="Unassembled WGS sequence"/>
</dbReference>
<feature type="domain" description="FYVE-type" evidence="20">
    <location>
        <begin position="25"/>
        <end position="106"/>
    </location>
</feature>
<feature type="region of interest" description="Disordered" evidence="18">
    <location>
        <begin position="111"/>
        <end position="186"/>
    </location>
</feature>
<evidence type="ECO:0000313" key="22">
    <source>
        <dbReference type="Proteomes" id="UP001377567"/>
    </source>
</evidence>
<sequence length="328" mass="36488">MVDMSTAEGMQRALHVNSIATWQPDGDVKACLNCGTRFDFVIRRHHCRCCGGIFCGRCCSAFLRYDAEKVKVVRRDAEGPAPALPAPHGKYTSRQRTCISCSSTLKRANLVQVSEPSQQSSTVITDSPTATPPTHPPNIKTSRIREHSQQIDGDVSEDQSITQSTDRSVTPSGEDESAESQDEDAHCPICNVDLSALASDEEREDHIQQCIRDAEDIQQHRVPATSGAPLSPDATEANPVMRNRMLVYRIPPAAAEEEGVEPVTYKECPICFEEMLPGEKVGRLECLCVFHYKCIKSWFNKKTQKMQQQHSNTSFIGKNFCPFHDAIF</sequence>
<evidence type="ECO:0000259" key="19">
    <source>
        <dbReference type="PROSITE" id="PS50089"/>
    </source>
</evidence>
<feature type="compositionally biased region" description="Acidic residues" evidence="18">
    <location>
        <begin position="173"/>
        <end position="182"/>
    </location>
</feature>
<dbReference type="SUPFAM" id="SSF57850">
    <property type="entry name" value="RING/U-box"/>
    <property type="match status" value="1"/>
</dbReference>
<keyword evidence="10" id="KW-0967">Endosome</keyword>
<keyword evidence="22" id="KW-1185">Reference proteome</keyword>
<dbReference type="InterPro" id="IPR011011">
    <property type="entry name" value="Znf_FYVE_PHD"/>
</dbReference>
<comment type="catalytic activity">
    <reaction evidence="1">
        <text>S-ubiquitinyl-[E2 ubiquitin-conjugating enzyme]-L-cysteine + [acceptor protein]-L-lysine = [E2 ubiquitin-conjugating enzyme]-L-cysteine + N(6)-ubiquitinyl-[acceptor protein]-L-lysine.</text>
        <dbReference type="EC" id="2.3.2.27"/>
    </reaction>
</comment>
<dbReference type="GO" id="GO:0032266">
    <property type="term" value="F:phosphatidylinositol-3-phosphate binding"/>
    <property type="evidence" value="ECO:0007669"/>
    <property type="project" value="UniProtKB-ARBA"/>
</dbReference>
<evidence type="ECO:0000256" key="16">
    <source>
        <dbReference type="ARBA" id="ARBA00023288"/>
    </source>
</evidence>
<evidence type="ECO:0000313" key="21">
    <source>
        <dbReference type="EMBL" id="GMM54051.1"/>
    </source>
</evidence>
<evidence type="ECO:0000256" key="3">
    <source>
        <dbReference type="ARBA" id="ARBA00004177"/>
    </source>
</evidence>
<proteinExistence type="predicted"/>
<dbReference type="InterPro" id="IPR051878">
    <property type="entry name" value="ZNRF_ubiq-protein_ligase"/>
</dbReference>
<keyword evidence="14" id="KW-0472">Membrane</keyword>
<dbReference type="EMBL" id="BTGD01000001">
    <property type="protein sequence ID" value="GMM54051.1"/>
    <property type="molecule type" value="Genomic_DNA"/>
</dbReference>
<dbReference type="PANTHER" id="PTHR46661">
    <property type="entry name" value="E3 UBIQUITIN-PROTEIN LIGASE ZNRF1-LIKE PROTEIN"/>
    <property type="match status" value="1"/>
</dbReference>
<dbReference type="InterPro" id="IPR013083">
    <property type="entry name" value="Znf_RING/FYVE/PHD"/>
</dbReference>
<evidence type="ECO:0000256" key="5">
    <source>
        <dbReference type="ARBA" id="ARBA00004906"/>
    </source>
</evidence>
<evidence type="ECO:0000256" key="12">
    <source>
        <dbReference type="ARBA" id="ARBA00022786"/>
    </source>
</evidence>
<evidence type="ECO:0000256" key="10">
    <source>
        <dbReference type="ARBA" id="ARBA00022753"/>
    </source>
</evidence>
<dbReference type="InterPro" id="IPR000306">
    <property type="entry name" value="Znf_FYVE"/>
</dbReference>
<evidence type="ECO:0000256" key="14">
    <source>
        <dbReference type="ARBA" id="ARBA00023136"/>
    </source>
</evidence>
<keyword evidence="16" id="KW-0449">Lipoprotein</keyword>
<dbReference type="GO" id="GO:0070936">
    <property type="term" value="P:protein K48-linked ubiquitination"/>
    <property type="evidence" value="ECO:0007669"/>
    <property type="project" value="TreeGrafter"/>
</dbReference>
<keyword evidence="12" id="KW-0833">Ubl conjugation pathway</keyword>
<protein>
    <recommendedName>
        <fullName evidence="6">RING-type E3 ubiquitin transferase</fullName>
        <ecNumber evidence="6">2.3.2.27</ecNumber>
    </recommendedName>
</protein>
<evidence type="ECO:0000256" key="17">
    <source>
        <dbReference type="PROSITE-ProRule" id="PRU00175"/>
    </source>
</evidence>
<dbReference type="AlphaFoldDB" id="A0AAV5RSA8"/>
<feature type="compositionally biased region" description="Polar residues" evidence="18">
    <location>
        <begin position="111"/>
        <end position="129"/>
    </location>
</feature>
<dbReference type="CDD" id="cd16489">
    <property type="entry name" value="mRING-CH-C4HC2H_ZNRF"/>
    <property type="match status" value="1"/>
</dbReference>
<evidence type="ECO:0000256" key="4">
    <source>
        <dbReference type="ARBA" id="ARBA00004371"/>
    </source>
</evidence>
<dbReference type="EC" id="2.3.2.27" evidence="6"/>
<dbReference type="GO" id="GO:0098588">
    <property type="term" value="C:bounding membrane of organelle"/>
    <property type="evidence" value="ECO:0007669"/>
    <property type="project" value="UniProtKB-ARBA"/>
</dbReference>
<dbReference type="SMART" id="SM00064">
    <property type="entry name" value="FYVE"/>
    <property type="match status" value="1"/>
</dbReference>
<evidence type="ECO:0000256" key="18">
    <source>
        <dbReference type="SAM" id="MobiDB-lite"/>
    </source>
</evidence>
<dbReference type="PANTHER" id="PTHR46661:SF4">
    <property type="entry name" value="RING-TYPE DOMAIN-CONTAINING PROTEIN"/>
    <property type="match status" value="1"/>
</dbReference>
<keyword evidence="9" id="KW-0479">Metal-binding</keyword>
<evidence type="ECO:0000256" key="13">
    <source>
        <dbReference type="ARBA" id="ARBA00022833"/>
    </source>
</evidence>
<evidence type="ECO:0000256" key="15">
    <source>
        <dbReference type="ARBA" id="ARBA00023228"/>
    </source>
</evidence>
<evidence type="ECO:0000256" key="11">
    <source>
        <dbReference type="ARBA" id="ARBA00022771"/>
    </source>
</evidence>
<evidence type="ECO:0000259" key="20">
    <source>
        <dbReference type="PROSITE" id="PS50178"/>
    </source>
</evidence>
<keyword evidence="7" id="KW-0808">Transferase</keyword>
<keyword evidence="21" id="KW-0436">Ligase</keyword>
<feature type="compositionally biased region" description="Polar residues" evidence="18">
    <location>
        <begin position="158"/>
        <end position="171"/>
    </location>
</feature>
<reference evidence="21 22" key="1">
    <citation type="journal article" date="2023" name="Elife">
        <title>Identification of key yeast species and microbe-microbe interactions impacting larval growth of Drosophila in the wild.</title>
        <authorList>
            <person name="Mure A."/>
            <person name="Sugiura Y."/>
            <person name="Maeda R."/>
            <person name="Honda K."/>
            <person name="Sakurai N."/>
            <person name="Takahashi Y."/>
            <person name="Watada M."/>
            <person name="Katoh T."/>
            <person name="Gotoh A."/>
            <person name="Gotoh Y."/>
            <person name="Taniguchi I."/>
            <person name="Nakamura K."/>
            <person name="Hayashi T."/>
            <person name="Katayama T."/>
            <person name="Uemura T."/>
            <person name="Hattori Y."/>
        </authorList>
    </citation>
    <scope>NUCLEOTIDE SEQUENCE [LARGE SCALE GENOMIC DNA]</scope>
    <source>
        <strain evidence="21 22">KH-74</strain>
    </source>
</reference>